<feature type="compositionally biased region" description="Basic and acidic residues" evidence="2">
    <location>
        <begin position="56"/>
        <end position="70"/>
    </location>
</feature>
<proteinExistence type="predicted"/>
<keyword evidence="1" id="KW-0175">Coiled coil</keyword>
<accession>A0ABD2P2F3</accession>
<feature type="compositionally biased region" description="Polar residues" evidence="2">
    <location>
        <begin position="107"/>
        <end position="117"/>
    </location>
</feature>
<evidence type="ECO:0000313" key="3">
    <source>
        <dbReference type="EMBL" id="KAL3284889.1"/>
    </source>
</evidence>
<evidence type="ECO:0000313" key="4">
    <source>
        <dbReference type="Proteomes" id="UP001516400"/>
    </source>
</evidence>
<evidence type="ECO:0000256" key="2">
    <source>
        <dbReference type="SAM" id="MobiDB-lite"/>
    </source>
</evidence>
<comment type="caution">
    <text evidence="3">The sequence shown here is derived from an EMBL/GenBank/DDBJ whole genome shotgun (WGS) entry which is preliminary data.</text>
</comment>
<gene>
    <name evidence="3" type="ORF">HHI36_019025</name>
</gene>
<dbReference type="AlphaFoldDB" id="A0ABD2P2F3"/>
<protein>
    <submittedName>
        <fullName evidence="3">Uncharacterized protein</fullName>
    </submittedName>
</protein>
<name>A0ABD2P2F3_9CUCU</name>
<feature type="compositionally biased region" description="Basic and acidic residues" evidence="2">
    <location>
        <begin position="119"/>
        <end position="132"/>
    </location>
</feature>
<feature type="region of interest" description="Disordered" evidence="2">
    <location>
        <begin position="330"/>
        <end position="363"/>
    </location>
</feature>
<keyword evidence="4" id="KW-1185">Reference proteome</keyword>
<reference evidence="3 4" key="1">
    <citation type="journal article" date="2021" name="BMC Biol.">
        <title>Horizontally acquired antibacterial genes associated with adaptive radiation of ladybird beetles.</title>
        <authorList>
            <person name="Li H.S."/>
            <person name="Tang X.F."/>
            <person name="Huang Y.H."/>
            <person name="Xu Z.Y."/>
            <person name="Chen M.L."/>
            <person name="Du X.Y."/>
            <person name="Qiu B.Y."/>
            <person name="Chen P.T."/>
            <person name="Zhang W."/>
            <person name="Slipinski A."/>
            <person name="Escalona H.E."/>
            <person name="Waterhouse R.M."/>
            <person name="Zwick A."/>
            <person name="Pang H."/>
        </authorList>
    </citation>
    <scope>NUCLEOTIDE SEQUENCE [LARGE SCALE GENOMIC DNA]</scope>
    <source>
        <strain evidence="3">SYSU2018</strain>
    </source>
</reference>
<dbReference type="Proteomes" id="UP001516400">
    <property type="component" value="Unassembled WGS sequence"/>
</dbReference>
<dbReference type="EMBL" id="JABFTP020000165">
    <property type="protein sequence ID" value="KAL3284889.1"/>
    <property type="molecule type" value="Genomic_DNA"/>
</dbReference>
<feature type="region of interest" description="Disordered" evidence="2">
    <location>
        <begin position="56"/>
        <end position="142"/>
    </location>
</feature>
<organism evidence="3 4">
    <name type="scientific">Cryptolaemus montrouzieri</name>
    <dbReference type="NCBI Taxonomy" id="559131"/>
    <lineage>
        <taxon>Eukaryota</taxon>
        <taxon>Metazoa</taxon>
        <taxon>Ecdysozoa</taxon>
        <taxon>Arthropoda</taxon>
        <taxon>Hexapoda</taxon>
        <taxon>Insecta</taxon>
        <taxon>Pterygota</taxon>
        <taxon>Neoptera</taxon>
        <taxon>Endopterygota</taxon>
        <taxon>Coleoptera</taxon>
        <taxon>Polyphaga</taxon>
        <taxon>Cucujiformia</taxon>
        <taxon>Coccinelloidea</taxon>
        <taxon>Coccinellidae</taxon>
        <taxon>Scymninae</taxon>
        <taxon>Scymnini</taxon>
        <taxon>Cryptolaemus</taxon>
    </lineage>
</organism>
<evidence type="ECO:0000256" key="1">
    <source>
        <dbReference type="SAM" id="Coils"/>
    </source>
</evidence>
<feature type="compositionally biased region" description="Low complexity" evidence="2">
    <location>
        <begin position="333"/>
        <end position="344"/>
    </location>
</feature>
<feature type="compositionally biased region" description="Basic and acidic residues" evidence="2">
    <location>
        <begin position="89"/>
        <end position="101"/>
    </location>
</feature>
<sequence length="363" mass="40275">MSLRAMAQRQRRKSLTMTAADLEIMNARRCSLGVVPERRRPSLISRWFKHFSDVTDAHNKKEGKTRRPEPTPDNDDEEIVQDFPQPQDVSERAEEVNHVENEDNFGASASNGNSGAETDSERIETDKEDHDGGTPAEGGGCVGVQNRVTAEDWPLIQPSQVHVAVPPVHTAESRLTPIEQIRRKDEEVRRALADKENLIADLLSIPQQDFHTIADMVGEEEAVADPVNLIMASIYQTNRLHKIINDSLNVSSEAEPVLATGGRNASCVSQTTPRCDHPPSVAVSQVQDIANRLSKHLTELLEKQKQLEDEKTLLRNELHKVRERLHEQLSLHDSSASTTAVTDSNALENDEEVEMDSGTTAGS</sequence>
<feature type="coiled-coil region" evidence="1">
    <location>
        <begin position="290"/>
        <end position="324"/>
    </location>
</feature>